<feature type="signal peptide" evidence="1">
    <location>
        <begin position="1"/>
        <end position="21"/>
    </location>
</feature>
<comment type="caution">
    <text evidence="3">The sequence shown here is derived from an EMBL/GenBank/DDBJ whole genome shotgun (WGS) entry which is preliminary data.</text>
</comment>
<name>A0A839Z023_9SPHN</name>
<organism evidence="3 4">
    <name type="scientific">Sphingomicrobium lutaoense</name>
    <dbReference type="NCBI Taxonomy" id="515949"/>
    <lineage>
        <taxon>Bacteria</taxon>
        <taxon>Pseudomonadati</taxon>
        <taxon>Pseudomonadota</taxon>
        <taxon>Alphaproteobacteria</taxon>
        <taxon>Sphingomonadales</taxon>
        <taxon>Sphingomonadaceae</taxon>
        <taxon>Sphingomicrobium</taxon>
    </lineage>
</organism>
<keyword evidence="4" id="KW-1185">Reference proteome</keyword>
<evidence type="ECO:0000313" key="3">
    <source>
        <dbReference type="EMBL" id="MBB3763918.1"/>
    </source>
</evidence>
<dbReference type="EMBL" id="JACICF010000001">
    <property type="protein sequence ID" value="MBB3763918.1"/>
    <property type="molecule type" value="Genomic_DNA"/>
</dbReference>
<sequence length="228" mass="26400">MRRLFTSALASVAILGLSACATGLPTKVSRFEAMPPPNGESFFVVPMDPAEKGGLEFSRYAEMVSKEMQEEGYRPAASAEEATMIVQLGYDVDEGRERVVSDPYFDRWAYQRRAFYDPFYRWRYRPLYARHHYYGRRLPYSYGWDDPFWYSPWGRDHIRSYTEYRSELELDIRRAETGEAIFEGSAKARSRTDELGSLVPNLITAMFTDFPGNNGETVKITVRPEKDD</sequence>
<dbReference type="PROSITE" id="PS51257">
    <property type="entry name" value="PROKAR_LIPOPROTEIN"/>
    <property type="match status" value="1"/>
</dbReference>
<protein>
    <recommendedName>
        <fullName evidence="2">DUF4136 domain-containing protein</fullName>
    </recommendedName>
</protein>
<keyword evidence="1" id="KW-0732">Signal</keyword>
<dbReference type="AlphaFoldDB" id="A0A839Z023"/>
<accession>A0A839Z023</accession>
<dbReference type="RefSeq" id="WP_183933220.1">
    <property type="nucleotide sequence ID" value="NZ_JACICF010000001.1"/>
</dbReference>
<dbReference type="Proteomes" id="UP000578569">
    <property type="component" value="Unassembled WGS sequence"/>
</dbReference>
<gene>
    <name evidence="3" type="ORF">FHS50_000941</name>
</gene>
<evidence type="ECO:0000313" key="4">
    <source>
        <dbReference type="Proteomes" id="UP000578569"/>
    </source>
</evidence>
<dbReference type="Pfam" id="PF13590">
    <property type="entry name" value="DUF4136"/>
    <property type="match status" value="1"/>
</dbReference>
<evidence type="ECO:0000256" key="1">
    <source>
        <dbReference type="SAM" id="SignalP"/>
    </source>
</evidence>
<feature type="chain" id="PRO_5032307808" description="DUF4136 domain-containing protein" evidence="1">
    <location>
        <begin position="22"/>
        <end position="228"/>
    </location>
</feature>
<proteinExistence type="predicted"/>
<feature type="domain" description="DUF4136" evidence="2">
    <location>
        <begin position="40"/>
        <end position="212"/>
    </location>
</feature>
<reference evidence="3 4" key="1">
    <citation type="submission" date="2020-08" db="EMBL/GenBank/DDBJ databases">
        <title>Genomic Encyclopedia of Type Strains, Phase IV (KMG-IV): sequencing the most valuable type-strain genomes for metagenomic binning, comparative biology and taxonomic classification.</title>
        <authorList>
            <person name="Goeker M."/>
        </authorList>
    </citation>
    <scope>NUCLEOTIDE SEQUENCE [LARGE SCALE GENOMIC DNA]</scope>
    <source>
        <strain evidence="3 4">DSM 24194</strain>
    </source>
</reference>
<evidence type="ECO:0000259" key="2">
    <source>
        <dbReference type="Pfam" id="PF13590"/>
    </source>
</evidence>
<dbReference type="InterPro" id="IPR025411">
    <property type="entry name" value="DUF4136"/>
</dbReference>